<evidence type="ECO:0000256" key="1">
    <source>
        <dbReference type="SAM" id="MobiDB-lite"/>
    </source>
</evidence>
<comment type="caution">
    <text evidence="2">The sequence shown here is derived from an EMBL/GenBank/DDBJ whole genome shotgun (WGS) entry which is preliminary data.</text>
</comment>
<keyword evidence="3" id="KW-1185">Reference proteome</keyword>
<evidence type="ECO:0000313" key="3">
    <source>
        <dbReference type="Proteomes" id="UP000652761"/>
    </source>
</evidence>
<proteinExistence type="predicted"/>
<name>A0A843WTS9_COLES</name>
<evidence type="ECO:0000313" key="2">
    <source>
        <dbReference type="EMBL" id="MQM07855.1"/>
    </source>
</evidence>
<organism evidence="2 3">
    <name type="scientific">Colocasia esculenta</name>
    <name type="common">Wild taro</name>
    <name type="synonym">Arum esculentum</name>
    <dbReference type="NCBI Taxonomy" id="4460"/>
    <lineage>
        <taxon>Eukaryota</taxon>
        <taxon>Viridiplantae</taxon>
        <taxon>Streptophyta</taxon>
        <taxon>Embryophyta</taxon>
        <taxon>Tracheophyta</taxon>
        <taxon>Spermatophyta</taxon>
        <taxon>Magnoliopsida</taxon>
        <taxon>Liliopsida</taxon>
        <taxon>Araceae</taxon>
        <taxon>Aroideae</taxon>
        <taxon>Colocasieae</taxon>
        <taxon>Colocasia</taxon>
    </lineage>
</organism>
<feature type="region of interest" description="Disordered" evidence="1">
    <location>
        <begin position="1"/>
        <end position="36"/>
    </location>
</feature>
<gene>
    <name evidence="2" type="ORF">Taro_040706</name>
</gene>
<protein>
    <submittedName>
        <fullName evidence="2">Uncharacterized protein</fullName>
    </submittedName>
</protein>
<accession>A0A843WTS9</accession>
<dbReference type="EMBL" id="NMUH01003971">
    <property type="protein sequence ID" value="MQM07855.1"/>
    <property type="molecule type" value="Genomic_DNA"/>
</dbReference>
<sequence length="201" mass="20758">MPASVPTLEMATTGATMEGAPDSPPTTGAATAEQSSEHMFVTVTEQSANRDKAASSRGMLAGEAKGLEVATTSAATERVVKEPILTSEQAVKAAKASAGFEEDRAPLSRVIAVRTPVQPTKADLEAALERLVGLSLHGSVDTGSSSVDTRSSSQKTCLAVLDSVSTLPEVVSTQVTLPREPIMPVWDSVSTHSEVVSTHSG</sequence>
<dbReference type="AlphaFoldDB" id="A0A843WTS9"/>
<reference evidence="2" key="1">
    <citation type="submission" date="2017-07" db="EMBL/GenBank/DDBJ databases">
        <title>Taro Niue Genome Assembly and Annotation.</title>
        <authorList>
            <person name="Atibalentja N."/>
            <person name="Keating K."/>
            <person name="Fields C.J."/>
        </authorList>
    </citation>
    <scope>NUCLEOTIDE SEQUENCE</scope>
    <source>
        <strain evidence="2">Niue_2</strain>
        <tissue evidence="2">Leaf</tissue>
    </source>
</reference>
<dbReference type="Proteomes" id="UP000652761">
    <property type="component" value="Unassembled WGS sequence"/>
</dbReference>
<feature type="compositionally biased region" description="Polar residues" evidence="1">
    <location>
        <begin position="25"/>
        <end position="34"/>
    </location>
</feature>